<name>A0ABY7G7J1_MYAAR</name>
<accession>A0ABY7G7J1</accession>
<dbReference type="Proteomes" id="UP001164746">
    <property type="component" value="Chromosome 17"/>
</dbReference>
<protein>
    <submittedName>
        <fullName evidence="1">Uncharacterized protein</fullName>
    </submittedName>
</protein>
<evidence type="ECO:0000313" key="2">
    <source>
        <dbReference type="Proteomes" id="UP001164746"/>
    </source>
</evidence>
<reference evidence="1" key="1">
    <citation type="submission" date="2022-11" db="EMBL/GenBank/DDBJ databases">
        <title>Centuries of genome instability and evolution in soft-shell clam transmissible cancer (bioRxiv).</title>
        <authorList>
            <person name="Hart S.F.M."/>
            <person name="Yonemitsu M.A."/>
            <person name="Giersch R.M."/>
            <person name="Beal B.F."/>
            <person name="Arriagada G."/>
            <person name="Davis B.W."/>
            <person name="Ostrander E.A."/>
            <person name="Goff S.P."/>
            <person name="Metzger M.J."/>
        </authorList>
    </citation>
    <scope>NUCLEOTIDE SEQUENCE</scope>
    <source>
        <strain evidence="1">MELC-2E11</strain>
        <tissue evidence="1">Siphon/mantle</tissue>
    </source>
</reference>
<keyword evidence="2" id="KW-1185">Reference proteome</keyword>
<dbReference type="EMBL" id="CP111028">
    <property type="protein sequence ID" value="WAR30393.1"/>
    <property type="molecule type" value="Genomic_DNA"/>
</dbReference>
<sequence length="193" mass="21815">MEYQYQEISINKGSVHMKPQYDYVVPLSECKSPSVIVGVGSAVSCVKSHMHDDLAAIMVFIQYLTQLEGPLWRQIRGLGLSYHYRSEIWDSHTTTGAQLTEPGVHSILQPALRSTLNAYQRFGVIISPRKFTNLEDSLERQIGRTVIKLRADRQLQKCVFTCTPSQTLVCCTSFWPDPLTLSMLTKKAETSCK</sequence>
<dbReference type="Gene3D" id="3.30.830.10">
    <property type="entry name" value="Metalloenzyme, LuxS/M16 peptidase-like"/>
    <property type="match status" value="1"/>
</dbReference>
<gene>
    <name evidence="1" type="ORF">MAR_032935</name>
</gene>
<evidence type="ECO:0000313" key="1">
    <source>
        <dbReference type="EMBL" id="WAR30393.1"/>
    </source>
</evidence>
<proteinExistence type="predicted"/>
<organism evidence="1 2">
    <name type="scientific">Mya arenaria</name>
    <name type="common">Soft-shell clam</name>
    <dbReference type="NCBI Taxonomy" id="6604"/>
    <lineage>
        <taxon>Eukaryota</taxon>
        <taxon>Metazoa</taxon>
        <taxon>Spiralia</taxon>
        <taxon>Lophotrochozoa</taxon>
        <taxon>Mollusca</taxon>
        <taxon>Bivalvia</taxon>
        <taxon>Autobranchia</taxon>
        <taxon>Heteroconchia</taxon>
        <taxon>Euheterodonta</taxon>
        <taxon>Imparidentia</taxon>
        <taxon>Neoheterodontei</taxon>
        <taxon>Myida</taxon>
        <taxon>Myoidea</taxon>
        <taxon>Myidae</taxon>
        <taxon>Mya</taxon>
    </lineage>
</organism>